<sequence>MFAFTSPPRLHHHHHNILDRPTILCLDHNNRLISSRSSSGRSDDEALRLCAASEYGFSPSFNLVAPAARIAALSRCMPNVVTAELDTPTSTAQLRRIPRLRALFATAPAFPQRSTNTVWRVASVEIFHANENLRILKDLSPLLRSSCCWSQWDNSGATSKPGRVFDGQPQTTDNYEIASTSLDKPCFSNEANKLSHPQRMDRGNHQTTLVKL</sequence>
<accession>A0A9P6GEF6</accession>
<evidence type="ECO:0000313" key="2">
    <source>
        <dbReference type="EMBL" id="KAF9734252.1"/>
    </source>
</evidence>
<dbReference type="AlphaFoldDB" id="A0A9P6GEF6"/>
<feature type="region of interest" description="Disordered" evidence="1">
    <location>
        <begin position="191"/>
        <end position="212"/>
    </location>
</feature>
<dbReference type="EMBL" id="WJXW01000007">
    <property type="protein sequence ID" value="KAF9734252.1"/>
    <property type="molecule type" value="Genomic_DNA"/>
</dbReference>
<keyword evidence="3" id="KW-1185">Reference proteome</keyword>
<protein>
    <submittedName>
        <fullName evidence="2">Uncharacterized protein</fullName>
    </submittedName>
</protein>
<comment type="caution">
    <text evidence="2">The sequence shown here is derived from an EMBL/GenBank/DDBJ whole genome shotgun (WGS) entry which is preliminary data.</text>
</comment>
<evidence type="ECO:0000256" key="1">
    <source>
        <dbReference type="SAM" id="MobiDB-lite"/>
    </source>
</evidence>
<proteinExistence type="predicted"/>
<reference evidence="2" key="1">
    <citation type="journal article" date="2020" name="Mol. Plant Microbe Interact.">
        <title>Genome Sequence of the Biocontrol Agent Coniothyrium minitans strain Conio (IMI 134523).</title>
        <authorList>
            <person name="Patel D."/>
            <person name="Shittu T.A."/>
            <person name="Baroncelli R."/>
            <person name="Muthumeenakshi S."/>
            <person name="Osborne T.H."/>
            <person name="Janganan T.K."/>
            <person name="Sreenivasaprasad S."/>
        </authorList>
    </citation>
    <scope>NUCLEOTIDE SEQUENCE</scope>
    <source>
        <strain evidence="2">Conio</strain>
    </source>
</reference>
<gene>
    <name evidence="2" type="ORF">PMIN01_07155</name>
</gene>
<dbReference type="Proteomes" id="UP000756921">
    <property type="component" value="Unassembled WGS sequence"/>
</dbReference>
<name>A0A9P6GEF6_9PLEO</name>
<evidence type="ECO:0000313" key="3">
    <source>
        <dbReference type="Proteomes" id="UP000756921"/>
    </source>
</evidence>
<organism evidence="2 3">
    <name type="scientific">Paraphaeosphaeria minitans</name>
    <dbReference type="NCBI Taxonomy" id="565426"/>
    <lineage>
        <taxon>Eukaryota</taxon>
        <taxon>Fungi</taxon>
        <taxon>Dikarya</taxon>
        <taxon>Ascomycota</taxon>
        <taxon>Pezizomycotina</taxon>
        <taxon>Dothideomycetes</taxon>
        <taxon>Pleosporomycetidae</taxon>
        <taxon>Pleosporales</taxon>
        <taxon>Massarineae</taxon>
        <taxon>Didymosphaeriaceae</taxon>
        <taxon>Paraphaeosphaeria</taxon>
    </lineage>
</organism>